<protein>
    <submittedName>
        <fullName evidence="5">Putative acylesterase/phospholipase RssA</fullName>
    </submittedName>
</protein>
<accession>A0A7W6AHM2</accession>
<dbReference type="RefSeq" id="WP_284211228.1">
    <property type="nucleotide sequence ID" value="NZ_BSPG01000007.1"/>
</dbReference>
<feature type="short sequence motif" description="DGA/G" evidence="2">
    <location>
        <begin position="294"/>
        <end position="296"/>
    </location>
</feature>
<dbReference type="EMBL" id="JACIDN010000004">
    <property type="protein sequence ID" value="MBB3902893.1"/>
    <property type="molecule type" value="Genomic_DNA"/>
</dbReference>
<sequence length="447" mass="46771">MTAESTTMSASRRGAITGAVLLALGLGLDDGALARSPAQHQRPQAAEKLAQKAQAPDPLQQGKQERVPFTAQETASAKPEDLPSSVRFAGDDPAAFQKVVGDARAAHDSWLVISGGGENGAFAAGILSGWSRAGNRPNFGVITGVSTGALIAPFAFVGPSADAALKQNYTEITAADVFEFGGTNAALTDTWPLKDRIDKSVTPDLLKAIAAEHAKGRRLLVATTQVETERPVVWDMGAIASLASGPEAQKYGDRPLKLFREIVLASTAVPGVFPPVMIDAVTEGGKRIQEMHDDGGSMAPYYLAPAATLAGAPDGGMKLPASTVYLVINNKLTPEFGLVPRTVLGVLSGTVSAAIKAQTQGALAITRAYAARTHLDLRVAEIDGRFDKVSPGPFDPKYMKALFEHGEALAKSGKAFPEAQIASPRGRSDNLKGADAVPMDDRTLAQR</sequence>
<keyword evidence="2" id="KW-0378">Hydrolase</keyword>
<feature type="compositionally biased region" description="Low complexity" evidence="3">
    <location>
        <begin position="44"/>
        <end position="55"/>
    </location>
</feature>
<dbReference type="GO" id="GO:0016787">
    <property type="term" value="F:hydrolase activity"/>
    <property type="evidence" value="ECO:0007669"/>
    <property type="project" value="UniProtKB-UniRule"/>
</dbReference>
<evidence type="ECO:0000256" key="2">
    <source>
        <dbReference type="PROSITE-ProRule" id="PRU01161"/>
    </source>
</evidence>
<evidence type="ECO:0000256" key="1">
    <source>
        <dbReference type="ARBA" id="ARBA00023098"/>
    </source>
</evidence>
<keyword evidence="1 2" id="KW-0443">Lipid metabolism</keyword>
<comment type="caution">
    <text evidence="5">The sequence shown here is derived from an EMBL/GenBank/DDBJ whole genome shotgun (WGS) entry which is preliminary data.</text>
</comment>
<proteinExistence type="predicted"/>
<feature type="domain" description="PNPLA" evidence="4">
    <location>
        <begin position="111"/>
        <end position="307"/>
    </location>
</feature>
<dbReference type="GO" id="GO:0016042">
    <property type="term" value="P:lipid catabolic process"/>
    <property type="evidence" value="ECO:0007669"/>
    <property type="project" value="UniProtKB-UniRule"/>
</dbReference>
<dbReference type="SUPFAM" id="SSF52151">
    <property type="entry name" value="FabD/lysophospholipase-like"/>
    <property type="match status" value="1"/>
</dbReference>
<dbReference type="InterPro" id="IPR002641">
    <property type="entry name" value="PNPLA_dom"/>
</dbReference>
<evidence type="ECO:0000313" key="6">
    <source>
        <dbReference type="Proteomes" id="UP000517759"/>
    </source>
</evidence>
<organism evidence="5 6">
    <name type="scientific">Methylobacterium brachythecii</name>
    <dbReference type="NCBI Taxonomy" id="1176177"/>
    <lineage>
        <taxon>Bacteria</taxon>
        <taxon>Pseudomonadati</taxon>
        <taxon>Pseudomonadota</taxon>
        <taxon>Alphaproteobacteria</taxon>
        <taxon>Hyphomicrobiales</taxon>
        <taxon>Methylobacteriaceae</taxon>
        <taxon>Methylobacterium</taxon>
    </lineage>
</organism>
<dbReference type="Gene3D" id="3.40.1090.10">
    <property type="entry name" value="Cytosolic phospholipase A2 catalytic domain"/>
    <property type="match status" value="1"/>
</dbReference>
<gene>
    <name evidence="5" type="ORF">GGR33_002395</name>
</gene>
<evidence type="ECO:0000313" key="5">
    <source>
        <dbReference type="EMBL" id="MBB3902893.1"/>
    </source>
</evidence>
<feature type="active site" description="Proton acceptor" evidence="2">
    <location>
        <position position="294"/>
    </location>
</feature>
<feature type="region of interest" description="Disordered" evidence="3">
    <location>
        <begin position="34"/>
        <end position="88"/>
    </location>
</feature>
<feature type="region of interest" description="Disordered" evidence="3">
    <location>
        <begin position="415"/>
        <end position="447"/>
    </location>
</feature>
<feature type="short sequence motif" description="GXGXXG" evidence="2">
    <location>
        <begin position="115"/>
        <end position="120"/>
    </location>
</feature>
<feature type="active site" description="Nucleophile" evidence="2">
    <location>
        <position position="146"/>
    </location>
</feature>
<evidence type="ECO:0000256" key="3">
    <source>
        <dbReference type="SAM" id="MobiDB-lite"/>
    </source>
</evidence>
<reference evidence="5 6" key="1">
    <citation type="submission" date="2020-08" db="EMBL/GenBank/DDBJ databases">
        <title>Genomic Encyclopedia of Type Strains, Phase IV (KMG-IV): sequencing the most valuable type-strain genomes for metagenomic binning, comparative biology and taxonomic classification.</title>
        <authorList>
            <person name="Goeker M."/>
        </authorList>
    </citation>
    <scope>NUCLEOTIDE SEQUENCE [LARGE SCALE GENOMIC DNA]</scope>
    <source>
        <strain evidence="5 6">DSM 24105</strain>
    </source>
</reference>
<evidence type="ECO:0000259" key="4">
    <source>
        <dbReference type="PROSITE" id="PS51635"/>
    </source>
</evidence>
<dbReference type="Pfam" id="PF01734">
    <property type="entry name" value="Patatin"/>
    <property type="match status" value="1"/>
</dbReference>
<name>A0A7W6AHM2_9HYPH</name>
<feature type="short sequence motif" description="GXSXG" evidence="2">
    <location>
        <begin position="144"/>
        <end position="148"/>
    </location>
</feature>
<dbReference type="InterPro" id="IPR016035">
    <property type="entry name" value="Acyl_Trfase/lysoPLipase"/>
</dbReference>
<dbReference type="AlphaFoldDB" id="A0A7W6AHM2"/>
<keyword evidence="2" id="KW-0442">Lipid degradation</keyword>
<dbReference type="Proteomes" id="UP000517759">
    <property type="component" value="Unassembled WGS sequence"/>
</dbReference>
<dbReference type="PROSITE" id="PS51635">
    <property type="entry name" value="PNPLA"/>
    <property type="match status" value="1"/>
</dbReference>